<evidence type="ECO:0000256" key="1">
    <source>
        <dbReference type="SAM" id="MobiDB-lite"/>
    </source>
</evidence>
<dbReference type="InterPro" id="IPR043502">
    <property type="entry name" value="DNA/RNA_pol_sf"/>
</dbReference>
<dbReference type="Pfam" id="PF07727">
    <property type="entry name" value="RVT_2"/>
    <property type="match status" value="1"/>
</dbReference>
<feature type="compositionally biased region" description="Basic and acidic residues" evidence="1">
    <location>
        <begin position="213"/>
        <end position="239"/>
    </location>
</feature>
<feature type="compositionally biased region" description="Acidic residues" evidence="1">
    <location>
        <begin position="248"/>
        <end position="261"/>
    </location>
</feature>
<dbReference type="OrthoDB" id="3344688at2759"/>
<gene>
    <name evidence="4" type="ORF">MVEN_01997700</name>
</gene>
<organism evidence="4 5">
    <name type="scientific">Mycena venus</name>
    <dbReference type="NCBI Taxonomy" id="2733690"/>
    <lineage>
        <taxon>Eukaryota</taxon>
        <taxon>Fungi</taxon>
        <taxon>Dikarya</taxon>
        <taxon>Basidiomycota</taxon>
        <taxon>Agaricomycotina</taxon>
        <taxon>Agaricomycetes</taxon>
        <taxon>Agaricomycetidae</taxon>
        <taxon>Agaricales</taxon>
        <taxon>Marasmiineae</taxon>
        <taxon>Mycenaceae</taxon>
        <taxon>Mycena</taxon>
    </lineage>
</organism>
<evidence type="ECO:0000313" key="5">
    <source>
        <dbReference type="Proteomes" id="UP000620124"/>
    </source>
</evidence>
<evidence type="ECO:0000313" key="4">
    <source>
        <dbReference type="EMBL" id="KAF7339203.1"/>
    </source>
</evidence>
<feature type="domain" description="Retroviral polymerase SH3-like" evidence="3">
    <location>
        <begin position="74"/>
        <end position="131"/>
    </location>
</feature>
<name>A0A8H6XDP5_9AGAR</name>
<dbReference type="Pfam" id="PF25597">
    <property type="entry name" value="SH3_retrovirus"/>
    <property type="match status" value="1"/>
</dbReference>
<dbReference type="EMBL" id="JACAZI010000020">
    <property type="protein sequence ID" value="KAF7339203.1"/>
    <property type="molecule type" value="Genomic_DNA"/>
</dbReference>
<dbReference type="InterPro" id="IPR057670">
    <property type="entry name" value="SH3_retrovirus"/>
</dbReference>
<dbReference type="InterPro" id="IPR013103">
    <property type="entry name" value="RVT_2"/>
</dbReference>
<accession>A0A8H6XDP5</accession>
<dbReference type="CDD" id="cd09272">
    <property type="entry name" value="RNase_HI_RT_Ty1"/>
    <property type="match status" value="1"/>
</dbReference>
<feature type="domain" description="Reverse transcriptase Ty1/copia-type" evidence="2">
    <location>
        <begin position="315"/>
        <end position="560"/>
    </location>
</feature>
<dbReference type="SUPFAM" id="SSF56672">
    <property type="entry name" value="DNA/RNA polymerases"/>
    <property type="match status" value="1"/>
</dbReference>
<feature type="compositionally biased region" description="Acidic residues" evidence="1">
    <location>
        <begin position="175"/>
        <end position="187"/>
    </location>
</feature>
<sequence>MGLIERTHHTLMSRALASLSSAKLPRNLWGEMMITETYIKNRTLTSAFRDPEQTPHERWKDEKPDLSHMREIGCRAFVLKLPKNKNPKIFNRSIECVMVGYSPSLTDTYRCYDRKTGRIHVTRNVEFIESQDEVCRPLTAAQTVEKTATQKPSTINVDIPTSAPSTTVPPGFEPYEPEPESEEEEDHAPDPVPLAHRPTRTRRPRGSDGAFPDIRKEAAVSEARAAETRAKERRAEAKSQRTTVKTADEEEPEEEDEVEQAALADDDEYEYWALSAAASDDEPKTWKQAQNSPFAAEWREAYQAELDSIKIHGVYELVPRESVPLGRKIIRSRPVFKIKRGSDGDILKFKARLVSMGYAQVAGQDYRETYAPTSRFESFRMVLHAGATLDYEIDHVDIKTAFHNGLLEEEIWQEQPKGFEVPGKESWVWKLKRGMYGLKQGSRSWNKRLNAAMIAMGFERISVEHSIYSRHRNGVSSLIAVHVDDLCVAASSKVEMKIFKEELKKHFEITDLGPVKWILGIRVTRDRVARTISLDQQTYIEKMAARFGLENAHPVRTPMVYGEPLTHSMSPSTPSAKARMAAVPYRELVGSLMYANVATRADIAHPVGVVSQFCQNPGELHWLAAKRILRYLIGTKSFSLVLGGRSPIRLAGYTDSNYAPPGDLDNRKSTSGYCMSLGGGVISWSSKRQSTVATSSTEAEYMACCHAAKEAVWLRMLLHAVGYNQTGATTIRCDNQGALILTADPSFHSRAKHIDVQYHFSRDRVERGELLFTYVHTSENIADIFTKPLPEPLFKKFRAMLGILG</sequence>
<keyword evidence="5" id="KW-1185">Reference proteome</keyword>
<reference evidence="4" key="1">
    <citation type="submission" date="2020-05" db="EMBL/GenBank/DDBJ databases">
        <title>Mycena genomes resolve the evolution of fungal bioluminescence.</title>
        <authorList>
            <person name="Tsai I.J."/>
        </authorList>
    </citation>
    <scope>NUCLEOTIDE SEQUENCE</scope>
    <source>
        <strain evidence="4">CCC161011</strain>
    </source>
</reference>
<evidence type="ECO:0000259" key="2">
    <source>
        <dbReference type="Pfam" id="PF07727"/>
    </source>
</evidence>
<dbReference type="Proteomes" id="UP000620124">
    <property type="component" value="Unassembled WGS sequence"/>
</dbReference>
<evidence type="ECO:0000259" key="3">
    <source>
        <dbReference type="Pfam" id="PF25597"/>
    </source>
</evidence>
<dbReference type="AlphaFoldDB" id="A0A8H6XDP5"/>
<proteinExistence type="predicted"/>
<dbReference type="PANTHER" id="PTHR11439">
    <property type="entry name" value="GAG-POL-RELATED RETROTRANSPOSON"/>
    <property type="match status" value="1"/>
</dbReference>
<feature type="compositionally biased region" description="Polar residues" evidence="1">
    <location>
        <begin position="146"/>
        <end position="156"/>
    </location>
</feature>
<protein>
    <submittedName>
        <fullName evidence="4">Copia protein</fullName>
    </submittedName>
</protein>
<comment type="caution">
    <text evidence="4">The sequence shown here is derived from an EMBL/GenBank/DDBJ whole genome shotgun (WGS) entry which is preliminary data.</text>
</comment>
<feature type="region of interest" description="Disordered" evidence="1">
    <location>
        <begin position="146"/>
        <end position="261"/>
    </location>
</feature>
<dbReference type="PANTHER" id="PTHR11439:SF467">
    <property type="entry name" value="INTEGRASE CATALYTIC DOMAIN-CONTAINING PROTEIN"/>
    <property type="match status" value="1"/>
</dbReference>